<comment type="caution">
    <text evidence="1">The sequence shown here is derived from an EMBL/GenBank/DDBJ whole genome shotgun (WGS) entry which is preliminary data.</text>
</comment>
<evidence type="ECO:0000313" key="1">
    <source>
        <dbReference type="EMBL" id="PWW44892.1"/>
    </source>
</evidence>
<gene>
    <name evidence="1" type="ORF">DET56_10192</name>
</gene>
<dbReference type="AlphaFoldDB" id="A0A855Y3G9"/>
<organism evidence="1 2">
    <name type="scientific">Paenibacillus pabuli</name>
    <dbReference type="NCBI Taxonomy" id="1472"/>
    <lineage>
        <taxon>Bacteria</taxon>
        <taxon>Bacillati</taxon>
        <taxon>Bacillota</taxon>
        <taxon>Bacilli</taxon>
        <taxon>Bacillales</taxon>
        <taxon>Paenibacillaceae</taxon>
        <taxon>Paenibacillus</taxon>
    </lineage>
</organism>
<protein>
    <submittedName>
        <fullName evidence="1">Uncharacterized protein</fullName>
    </submittedName>
</protein>
<dbReference type="EMBL" id="QGTZ01000001">
    <property type="protein sequence ID" value="PWW44892.1"/>
    <property type="molecule type" value="Genomic_DNA"/>
</dbReference>
<dbReference type="RefSeq" id="WP_109997793.1">
    <property type="nucleotide sequence ID" value="NZ_QGTZ01000001.1"/>
</dbReference>
<sequence>MLFESAVSKLNSINWASVGTVISEEDANLGYEFLRRMAQFYKVEQLKPMPPAFTNVAKLLGDQEEELDISAYCSSDAVAYLNQNSYVKRIFEYYLQLANYSEERPGISQYLEIYEPLIKLFERGGAFTIKPLSLEIIKVSHFPLNNWYEKFVDKNPIDINNF</sequence>
<reference evidence="1 2" key="1">
    <citation type="submission" date="2018-05" db="EMBL/GenBank/DDBJ databases">
        <title>Freshwater and sediment microbial communities from various areas in North America, analyzing microbe dynamics in response to fracking.</title>
        <authorList>
            <person name="Lamendella R."/>
        </authorList>
    </citation>
    <scope>NUCLEOTIDE SEQUENCE [LARGE SCALE GENOMIC DNA]</scope>
    <source>
        <strain evidence="1 2">DB-3</strain>
    </source>
</reference>
<dbReference type="Proteomes" id="UP000247078">
    <property type="component" value="Unassembled WGS sequence"/>
</dbReference>
<accession>A0A855Y3G9</accession>
<name>A0A855Y3G9_9BACL</name>
<evidence type="ECO:0000313" key="2">
    <source>
        <dbReference type="Proteomes" id="UP000247078"/>
    </source>
</evidence>
<proteinExistence type="predicted"/>